<dbReference type="Gene3D" id="2.160.10.10">
    <property type="entry name" value="Hexapeptide repeat proteins"/>
    <property type="match status" value="1"/>
</dbReference>
<evidence type="ECO:0000259" key="21">
    <source>
        <dbReference type="Pfam" id="PF00483"/>
    </source>
</evidence>
<comment type="subunit">
    <text evidence="20">Homotrimer.</text>
</comment>
<dbReference type="InterPro" id="IPR050065">
    <property type="entry name" value="GlmU-like"/>
</dbReference>
<dbReference type="NCBIfam" id="TIGR01173">
    <property type="entry name" value="glmU"/>
    <property type="match status" value="1"/>
</dbReference>
<comment type="pathway">
    <text evidence="20">Bacterial outer membrane biogenesis; LPS lipid A biosynthesis.</text>
</comment>
<feature type="binding site" evidence="20">
    <location>
        <position position="161"/>
    </location>
    <ligand>
        <name>UDP-N-acetyl-alpha-D-glucosamine</name>
        <dbReference type="ChEBI" id="CHEBI:57705"/>
    </ligand>
</feature>
<feature type="binding site" evidence="20">
    <location>
        <position position="28"/>
    </location>
    <ligand>
        <name>UDP-N-acetyl-alpha-D-glucosamine</name>
        <dbReference type="ChEBI" id="CHEBI:57705"/>
    </ligand>
</feature>
<dbReference type="GO" id="GO:0006048">
    <property type="term" value="P:UDP-N-acetylglucosamine biosynthetic process"/>
    <property type="evidence" value="ECO:0007669"/>
    <property type="project" value="UniProtKB-UniPathway"/>
</dbReference>
<feature type="binding site" evidence="20">
    <location>
        <position position="109"/>
    </location>
    <ligand>
        <name>Mg(2+)</name>
        <dbReference type="ChEBI" id="CHEBI:18420"/>
    </ligand>
</feature>
<evidence type="ECO:0000256" key="20">
    <source>
        <dbReference type="HAMAP-Rule" id="MF_01631"/>
    </source>
</evidence>
<sequence length="465" mass="50473">MSHNHYPDLQVCVLAAGKGKRMRSNLPKVLHKVLGRAMIDYVLHTVESLRPKGIAVVTGHASEMVREHVGQPANLDWVIQDQQLGTGHAVKQCETVIRAVRDVLIVCGDTPLLSAATLAHLVDEHRNCNADVTVLTALQASPFGYGRIVRDDDQRVSAIVEEKDATDAQRQITEVSSGIYCVRNEVLFDLLRAIGNRNAQNEYYLPDIVPLALAAGQRVDAVLMEQSDEMTGVNDRVDLARVEDMMQKRIIRDWQLRGVTIEKPETVRIEAGVSIGIDTVIQAGCYLIGSTHIGDECRVGPNAVLVDAWLDDRVNVFAFSHIQGASVGSNTSVGPYGRLRPGAQLDEHVHIGNFVEIKKSVIGRGSKVNHLSYIGDATMGSDCNIGAGTITCNYDGANKFRTEIGDNVFVGSDTQLVAPVSVGDGATIGAGGTITRDVPAGGLTLSERTEQRYIAGWKRPEKDIR</sequence>
<dbReference type="InterPro" id="IPR005882">
    <property type="entry name" value="Bifunctional_GlmU"/>
</dbReference>
<dbReference type="GO" id="GO:0016020">
    <property type="term" value="C:membrane"/>
    <property type="evidence" value="ECO:0007669"/>
    <property type="project" value="GOC"/>
</dbReference>
<evidence type="ECO:0000256" key="9">
    <source>
        <dbReference type="ARBA" id="ARBA00022723"/>
    </source>
</evidence>
<feature type="binding site" evidence="20">
    <location>
        <begin position="14"/>
        <end position="17"/>
    </location>
    <ligand>
        <name>UDP-N-acetyl-alpha-D-glucosamine</name>
        <dbReference type="ChEBI" id="CHEBI:57705"/>
    </ligand>
</feature>
<comment type="caution">
    <text evidence="20">Lacks conserved residue(s) required for the propagation of feature annotation.</text>
</comment>
<evidence type="ECO:0000256" key="16">
    <source>
        <dbReference type="ARBA" id="ARBA00023316"/>
    </source>
</evidence>
<comment type="similarity">
    <text evidence="4 20">In the C-terminal section; belongs to the transferase hexapeptide repeat family.</text>
</comment>
<dbReference type="AlphaFoldDB" id="Q0EZN4"/>
<feature type="binding site" evidence="20">
    <location>
        <position position="387"/>
    </location>
    <ligand>
        <name>acetyl-CoA</name>
        <dbReference type="ChEBI" id="CHEBI:57288"/>
    </ligand>
</feature>
<dbReference type="InterPro" id="IPR038009">
    <property type="entry name" value="GlmU_C_LbH"/>
</dbReference>
<evidence type="ECO:0000256" key="5">
    <source>
        <dbReference type="ARBA" id="ARBA00007947"/>
    </source>
</evidence>
<feature type="binding site" evidence="20">
    <location>
        <position position="340"/>
    </location>
    <ligand>
        <name>UDP-N-acetyl-alpha-D-glucosamine</name>
        <dbReference type="ChEBI" id="CHEBI:57705"/>
    </ligand>
</feature>
<feature type="region of interest" description="Linker" evidence="20">
    <location>
        <begin position="237"/>
        <end position="257"/>
    </location>
</feature>
<feature type="domain" description="Nucleotidyl transferase" evidence="21">
    <location>
        <begin position="13"/>
        <end position="226"/>
    </location>
</feature>
<keyword evidence="11 20" id="KW-0460">Magnesium</keyword>
<keyword evidence="8 20" id="KW-0548">Nucleotidyltransferase</keyword>
<dbReference type="EMBL" id="AATS01000006">
    <property type="protein sequence ID" value="EAU54670.1"/>
    <property type="molecule type" value="Genomic_DNA"/>
</dbReference>
<dbReference type="Pfam" id="PF00483">
    <property type="entry name" value="NTP_transferase"/>
    <property type="match status" value="1"/>
</dbReference>
<comment type="catalytic activity">
    <reaction evidence="18 20">
        <text>N-acetyl-alpha-D-glucosamine 1-phosphate + UTP + H(+) = UDP-N-acetyl-alpha-D-glucosamine + diphosphate</text>
        <dbReference type="Rhea" id="RHEA:13509"/>
        <dbReference type="ChEBI" id="CHEBI:15378"/>
        <dbReference type="ChEBI" id="CHEBI:33019"/>
        <dbReference type="ChEBI" id="CHEBI:46398"/>
        <dbReference type="ChEBI" id="CHEBI:57705"/>
        <dbReference type="ChEBI" id="CHEBI:57776"/>
        <dbReference type="EC" id="2.7.7.23"/>
    </reaction>
</comment>
<dbReference type="InterPro" id="IPR029044">
    <property type="entry name" value="Nucleotide-diphossugar_trans"/>
</dbReference>
<keyword evidence="13 20" id="KW-0573">Peptidoglycan synthesis</keyword>
<keyword evidence="16 20" id="KW-0961">Cell wall biogenesis/degradation</keyword>
<dbReference type="RefSeq" id="WP_009850280.1">
    <property type="nucleotide sequence ID" value="NZ_DS022294.1"/>
</dbReference>
<feature type="binding site" evidence="20">
    <location>
        <position position="80"/>
    </location>
    <ligand>
        <name>UDP-N-acetyl-alpha-D-glucosamine</name>
        <dbReference type="ChEBI" id="CHEBI:57705"/>
    </ligand>
</feature>
<keyword evidence="7 20" id="KW-0808">Transferase</keyword>
<dbReference type="InterPro" id="IPR001451">
    <property type="entry name" value="Hexapep"/>
</dbReference>
<feature type="binding site" evidence="20">
    <location>
        <position position="146"/>
    </location>
    <ligand>
        <name>UDP-N-acetyl-alpha-D-glucosamine</name>
        <dbReference type="ChEBI" id="CHEBI:57705"/>
    </ligand>
</feature>
<comment type="pathway">
    <text evidence="2 20">Nucleotide-sugar biosynthesis; UDP-N-acetyl-alpha-D-glucosamine biosynthesis; N-acetyl-alpha-D-glucosamine 1-phosphate from alpha-D-glucosamine 6-phosphate (route II): step 2/2.</text>
</comment>
<dbReference type="PANTHER" id="PTHR43584">
    <property type="entry name" value="NUCLEOTIDYL TRANSFERASE"/>
    <property type="match status" value="1"/>
</dbReference>
<evidence type="ECO:0000256" key="1">
    <source>
        <dbReference type="ARBA" id="ARBA00004496"/>
    </source>
</evidence>
<feature type="binding site" evidence="20">
    <location>
        <begin position="393"/>
        <end position="394"/>
    </location>
    <ligand>
        <name>acetyl-CoA</name>
        <dbReference type="ChEBI" id="CHEBI:57288"/>
    </ligand>
</feature>
<dbReference type="HOGENOM" id="CLU_029499_15_2_0"/>
<dbReference type="Pfam" id="PF00132">
    <property type="entry name" value="Hexapep"/>
    <property type="match status" value="2"/>
</dbReference>
<reference evidence="22 23" key="1">
    <citation type="submission" date="2006-09" db="EMBL/GenBank/DDBJ databases">
        <authorList>
            <person name="Emerson D."/>
            <person name="Ferriera S."/>
            <person name="Johnson J."/>
            <person name="Kravitz S."/>
            <person name="Halpern A."/>
            <person name="Remington K."/>
            <person name="Beeson K."/>
            <person name="Tran B."/>
            <person name="Rogers Y.-H."/>
            <person name="Friedman R."/>
            <person name="Venter J.C."/>
        </authorList>
    </citation>
    <scope>NUCLEOTIDE SEQUENCE [LARGE SCALE GENOMIC DNA]</scope>
    <source>
        <strain evidence="22 23">PV-1</strain>
    </source>
</reference>
<feature type="binding site" evidence="20">
    <location>
        <position position="234"/>
    </location>
    <ligand>
        <name>UDP-N-acetyl-alpha-D-glucosamine</name>
        <dbReference type="ChEBI" id="CHEBI:57705"/>
    </ligand>
</feature>
<dbReference type="eggNOG" id="COG1207">
    <property type="taxonomic scope" value="Bacteria"/>
</dbReference>
<dbReference type="Gene3D" id="3.90.550.10">
    <property type="entry name" value="Spore Coat Polysaccharide Biosynthesis Protein SpsA, Chain A"/>
    <property type="match status" value="1"/>
</dbReference>
<evidence type="ECO:0000256" key="11">
    <source>
        <dbReference type="ARBA" id="ARBA00022842"/>
    </source>
</evidence>
<dbReference type="UniPathway" id="UPA00973"/>
<dbReference type="UniPathway" id="UPA00113">
    <property type="reaction ID" value="UER00532"/>
</dbReference>
<dbReference type="GO" id="GO:0019134">
    <property type="term" value="F:glucosamine-1-phosphate N-acetyltransferase activity"/>
    <property type="evidence" value="ECO:0007669"/>
    <property type="project" value="UniProtKB-UniRule"/>
</dbReference>
<dbReference type="GO" id="GO:0008360">
    <property type="term" value="P:regulation of cell shape"/>
    <property type="evidence" value="ECO:0007669"/>
    <property type="project" value="UniProtKB-KW"/>
</dbReference>
<feature type="binding site" evidence="20">
    <location>
        <position position="358"/>
    </location>
    <ligand>
        <name>UDP-N-acetyl-alpha-D-glucosamine</name>
        <dbReference type="ChEBI" id="CHEBI:57705"/>
    </ligand>
</feature>
<dbReference type="CDD" id="cd03353">
    <property type="entry name" value="LbH_GlmU_C"/>
    <property type="match status" value="1"/>
</dbReference>
<evidence type="ECO:0000256" key="13">
    <source>
        <dbReference type="ARBA" id="ARBA00022984"/>
    </source>
</evidence>
<comment type="cofactor">
    <cofactor evidence="20">
        <name>Mg(2+)</name>
        <dbReference type="ChEBI" id="CHEBI:18420"/>
    </cofactor>
    <text evidence="20">Binds 1 Mg(2+) ion per subunit.</text>
</comment>
<dbReference type="GO" id="GO:0071555">
    <property type="term" value="P:cell wall organization"/>
    <property type="evidence" value="ECO:0007669"/>
    <property type="project" value="UniProtKB-KW"/>
</dbReference>
<evidence type="ECO:0000256" key="12">
    <source>
        <dbReference type="ARBA" id="ARBA00022960"/>
    </source>
</evidence>
<keyword evidence="6 20" id="KW-0963">Cytoplasm</keyword>
<dbReference type="GO" id="GO:0005737">
    <property type="term" value="C:cytoplasm"/>
    <property type="evidence" value="ECO:0007669"/>
    <property type="project" value="UniProtKB-SubCell"/>
</dbReference>
<dbReference type="EC" id="2.7.7.23" evidence="20"/>
<name>Q0EZN4_9PROT</name>
<protein>
    <recommendedName>
        <fullName evidence="20">Bifunctional protein GlmU</fullName>
    </recommendedName>
    <domain>
        <recommendedName>
            <fullName evidence="20">UDP-N-acetylglucosamine pyrophosphorylase</fullName>
            <ecNumber evidence="20">2.7.7.23</ecNumber>
        </recommendedName>
        <alternativeName>
            <fullName evidence="20">N-acetylglucosamine-1-phosphate uridyltransferase</fullName>
        </alternativeName>
    </domain>
    <domain>
        <recommendedName>
            <fullName evidence="20">Glucosamine-1-phosphate N-acetyltransferase</fullName>
            <ecNumber evidence="20">2.3.1.157</ecNumber>
        </recommendedName>
    </domain>
</protein>
<keyword evidence="15 20" id="KW-0012">Acyltransferase</keyword>
<dbReference type="SUPFAM" id="SSF51161">
    <property type="entry name" value="Trimeric LpxA-like enzymes"/>
    <property type="match status" value="1"/>
</dbReference>
<evidence type="ECO:0000256" key="19">
    <source>
        <dbReference type="ARBA" id="ARBA00049628"/>
    </source>
</evidence>
<evidence type="ECO:0000256" key="7">
    <source>
        <dbReference type="ARBA" id="ARBA00022679"/>
    </source>
</evidence>
<evidence type="ECO:0000313" key="23">
    <source>
        <dbReference type="Proteomes" id="UP000005297"/>
    </source>
</evidence>
<dbReference type="PANTHER" id="PTHR43584:SF3">
    <property type="entry name" value="BIFUNCTIONAL PROTEIN GLMU"/>
    <property type="match status" value="1"/>
</dbReference>
<feature type="active site" description="Proton acceptor" evidence="20">
    <location>
        <position position="370"/>
    </location>
</feature>
<dbReference type="OrthoDB" id="5287989at2"/>
<evidence type="ECO:0000256" key="2">
    <source>
        <dbReference type="ARBA" id="ARBA00005166"/>
    </source>
</evidence>
<evidence type="ECO:0000313" key="22">
    <source>
        <dbReference type="EMBL" id="EAU54670.1"/>
    </source>
</evidence>
<feature type="binding site" evidence="20">
    <location>
        <position position="412"/>
    </location>
    <ligand>
        <name>acetyl-CoA</name>
        <dbReference type="ChEBI" id="CHEBI:57288"/>
    </ligand>
</feature>
<evidence type="ECO:0000256" key="18">
    <source>
        <dbReference type="ARBA" id="ARBA00048493"/>
    </source>
</evidence>
<evidence type="ECO:0000256" key="6">
    <source>
        <dbReference type="ARBA" id="ARBA00022490"/>
    </source>
</evidence>
<keyword evidence="12 20" id="KW-0133">Cell shape</keyword>
<feature type="binding site" evidence="20">
    <location>
        <position position="384"/>
    </location>
    <ligand>
        <name>UDP-N-acetyl-alpha-D-glucosamine</name>
        <dbReference type="ChEBI" id="CHEBI:57705"/>
    </ligand>
</feature>
<comment type="pathway">
    <text evidence="3 20">Nucleotide-sugar biosynthesis; UDP-N-acetyl-alpha-D-glucosamine biosynthesis; UDP-N-acetyl-alpha-D-glucosamine from N-acetyl-alpha-D-glucosamine 1-phosphate: step 1/1.</text>
</comment>
<keyword evidence="23" id="KW-1185">Reference proteome</keyword>
<gene>
    <name evidence="20" type="primary">glmU</name>
    <name evidence="22" type="ORF">SPV1_13839</name>
</gene>
<comment type="subcellular location">
    <subcellularLocation>
        <location evidence="1 20">Cytoplasm</location>
    </subcellularLocation>
</comment>
<dbReference type="FunCoup" id="Q0EZN4">
    <property type="interactions" value="494"/>
</dbReference>
<dbReference type="InterPro" id="IPR011004">
    <property type="entry name" value="Trimer_LpxA-like_sf"/>
</dbReference>
<dbReference type="InParanoid" id="Q0EZN4"/>
<dbReference type="STRING" id="314344.AL013_10255"/>
<evidence type="ECO:0000256" key="17">
    <source>
        <dbReference type="ARBA" id="ARBA00048247"/>
    </source>
</evidence>
<feature type="binding site" evidence="20">
    <location>
        <begin position="85"/>
        <end position="86"/>
    </location>
    <ligand>
        <name>UDP-N-acetyl-alpha-D-glucosamine</name>
        <dbReference type="ChEBI" id="CHEBI:57705"/>
    </ligand>
</feature>
<dbReference type="GO" id="GO:0009252">
    <property type="term" value="P:peptidoglycan biosynthetic process"/>
    <property type="evidence" value="ECO:0007669"/>
    <property type="project" value="UniProtKB-UniRule"/>
</dbReference>
<evidence type="ECO:0000256" key="4">
    <source>
        <dbReference type="ARBA" id="ARBA00007707"/>
    </source>
</evidence>
<feature type="binding site" evidence="20">
    <location>
        <position position="234"/>
    </location>
    <ligand>
        <name>Mg(2+)</name>
        <dbReference type="ChEBI" id="CHEBI:18420"/>
    </ligand>
</feature>
<dbReference type="GO" id="GO:0009245">
    <property type="term" value="P:lipid A biosynthetic process"/>
    <property type="evidence" value="ECO:0007669"/>
    <property type="project" value="UniProtKB-UniRule"/>
</dbReference>
<keyword evidence="14 20" id="KW-0511">Multifunctional enzyme</keyword>
<evidence type="ECO:0000256" key="14">
    <source>
        <dbReference type="ARBA" id="ARBA00023268"/>
    </source>
</evidence>
<comment type="catalytic activity">
    <reaction evidence="17 20">
        <text>alpha-D-glucosamine 1-phosphate + acetyl-CoA = N-acetyl-alpha-D-glucosamine 1-phosphate + CoA + H(+)</text>
        <dbReference type="Rhea" id="RHEA:13725"/>
        <dbReference type="ChEBI" id="CHEBI:15378"/>
        <dbReference type="ChEBI" id="CHEBI:57287"/>
        <dbReference type="ChEBI" id="CHEBI:57288"/>
        <dbReference type="ChEBI" id="CHEBI:57776"/>
        <dbReference type="ChEBI" id="CHEBI:58516"/>
        <dbReference type="EC" id="2.3.1.157"/>
    </reaction>
</comment>
<dbReference type="EC" id="2.3.1.157" evidence="20"/>
<keyword evidence="9 20" id="KW-0479">Metal-binding</keyword>
<evidence type="ECO:0000256" key="15">
    <source>
        <dbReference type="ARBA" id="ARBA00023315"/>
    </source>
</evidence>
<dbReference type="GO" id="GO:0000287">
    <property type="term" value="F:magnesium ion binding"/>
    <property type="evidence" value="ECO:0007669"/>
    <property type="project" value="UniProtKB-UniRule"/>
</dbReference>
<dbReference type="GO" id="GO:0000902">
    <property type="term" value="P:cell morphogenesis"/>
    <property type="evidence" value="ECO:0007669"/>
    <property type="project" value="UniProtKB-UniRule"/>
</dbReference>
<organism evidence="22 23">
    <name type="scientific">Mariprofundus ferrooxydans PV-1</name>
    <dbReference type="NCBI Taxonomy" id="314345"/>
    <lineage>
        <taxon>Bacteria</taxon>
        <taxon>Pseudomonadati</taxon>
        <taxon>Pseudomonadota</taxon>
        <taxon>Candidatius Mariprofundia</taxon>
        <taxon>Mariprofundales</taxon>
        <taxon>Mariprofundaceae</taxon>
        <taxon>Mariprofundus</taxon>
    </lineage>
</organism>
<comment type="caution">
    <text evidence="22">The sequence shown here is derived from an EMBL/GenBank/DDBJ whole genome shotgun (WGS) entry which is preliminary data.</text>
</comment>
<evidence type="ECO:0000256" key="8">
    <source>
        <dbReference type="ARBA" id="ARBA00022695"/>
    </source>
</evidence>
<feature type="region of interest" description="Pyrophosphorylase" evidence="20">
    <location>
        <begin position="1"/>
        <end position="236"/>
    </location>
</feature>
<feature type="binding site" evidence="20">
    <location>
        <position position="430"/>
    </location>
    <ligand>
        <name>acetyl-CoA</name>
        <dbReference type="ChEBI" id="CHEBI:57288"/>
    </ligand>
</feature>
<dbReference type="Proteomes" id="UP000005297">
    <property type="component" value="Unassembled WGS sequence"/>
</dbReference>
<dbReference type="HAMAP" id="MF_01631">
    <property type="entry name" value="GlmU"/>
    <property type="match status" value="1"/>
</dbReference>
<dbReference type="GO" id="GO:0003977">
    <property type="term" value="F:UDP-N-acetylglucosamine diphosphorylase activity"/>
    <property type="evidence" value="ECO:0007669"/>
    <property type="project" value="UniProtKB-UniRule"/>
</dbReference>
<proteinExistence type="inferred from homology"/>
<dbReference type="SUPFAM" id="SSF53448">
    <property type="entry name" value="Nucleotide-diphospho-sugar transferases"/>
    <property type="match status" value="1"/>
</dbReference>
<evidence type="ECO:0000256" key="10">
    <source>
        <dbReference type="ARBA" id="ARBA00022737"/>
    </source>
</evidence>
<keyword evidence="10 20" id="KW-0677">Repeat</keyword>
<feature type="binding site" evidence="20">
    <location>
        <position position="448"/>
    </location>
    <ligand>
        <name>acetyl-CoA</name>
        <dbReference type="ChEBI" id="CHEBI:57288"/>
    </ligand>
</feature>
<evidence type="ECO:0000256" key="3">
    <source>
        <dbReference type="ARBA" id="ARBA00005208"/>
    </source>
</evidence>
<feature type="binding site" evidence="20">
    <location>
        <position position="373"/>
    </location>
    <ligand>
        <name>UDP-N-acetyl-alpha-D-glucosamine</name>
        <dbReference type="ChEBI" id="CHEBI:57705"/>
    </ligand>
</feature>
<dbReference type="CDD" id="cd02540">
    <property type="entry name" value="GT2_GlmU_N_bac"/>
    <property type="match status" value="1"/>
</dbReference>
<comment type="similarity">
    <text evidence="5 20">In the N-terminal section; belongs to the N-acetylglucosamine-1-phosphate uridyltransferase family.</text>
</comment>
<feature type="region of interest" description="N-acetyltransferase" evidence="20">
    <location>
        <begin position="258"/>
        <end position="465"/>
    </location>
</feature>
<dbReference type="InterPro" id="IPR005835">
    <property type="entry name" value="NTP_transferase_dom"/>
</dbReference>
<accession>Q0EZN4</accession>
<comment type="function">
    <text evidence="19 20">Catalyzes the last two sequential reactions in the de novo biosynthetic pathway for UDP-N-acetylglucosamine (UDP-GlcNAc). The C-terminal domain catalyzes the transfer of acetyl group from acetyl coenzyme A to glucosamine-1-phosphate (GlcN-1-P) to produce N-acetylglucosamine-1-phosphate (GlcNAc-1-P), which is converted into UDP-GlcNAc by the transfer of uridine 5-monophosphate (from uridine 5-triphosphate), a reaction catalyzed by the N-terminal domain.</text>
</comment>